<feature type="region of interest" description="Disordered" evidence="1">
    <location>
        <begin position="169"/>
        <end position="193"/>
    </location>
</feature>
<evidence type="ECO:0000313" key="3">
    <source>
        <dbReference type="Proteomes" id="UP000492821"/>
    </source>
</evidence>
<feature type="signal peptide" evidence="2">
    <location>
        <begin position="1"/>
        <end position="19"/>
    </location>
</feature>
<keyword evidence="2" id="KW-0732">Signal</keyword>
<protein>
    <submittedName>
        <fullName evidence="4">Protein quiver</fullName>
    </submittedName>
</protein>
<feature type="chain" id="PRO_5029023072" evidence="2">
    <location>
        <begin position="20"/>
        <end position="193"/>
    </location>
</feature>
<evidence type="ECO:0000256" key="1">
    <source>
        <dbReference type="SAM" id="MobiDB-lite"/>
    </source>
</evidence>
<sequence>MKTVLVFVLFVAVLEIAAAFECFTCNAEVGSDDTQDCVDKKEKCRSKSCTMVMYTSMHDDRVHMRKFCTSPGTPLFEALLPFPGGALCRNVNPITGTSEPFLNAPTPPPPSSNTIDDSLIRAKRIERAAPPAPPSDQTATVVCVCTSDLCNGGTFAEVMKTANERDVSRKLVQPSVTEEKKHPTNRLLSQHFH</sequence>
<evidence type="ECO:0000256" key="2">
    <source>
        <dbReference type="SAM" id="SignalP"/>
    </source>
</evidence>
<evidence type="ECO:0000313" key="4">
    <source>
        <dbReference type="WBParaSite" id="Pan_g21684.t1"/>
    </source>
</evidence>
<reference evidence="4" key="2">
    <citation type="submission" date="2020-10" db="UniProtKB">
        <authorList>
            <consortium name="WormBaseParasite"/>
        </authorList>
    </citation>
    <scope>IDENTIFICATION</scope>
</reference>
<dbReference type="Proteomes" id="UP000492821">
    <property type="component" value="Unassembled WGS sequence"/>
</dbReference>
<accession>A0A7E4VIU0</accession>
<proteinExistence type="predicted"/>
<name>A0A7E4VIU0_PANRE</name>
<keyword evidence="3" id="KW-1185">Reference proteome</keyword>
<dbReference type="AlphaFoldDB" id="A0A7E4VIU0"/>
<organism evidence="3 4">
    <name type="scientific">Panagrellus redivivus</name>
    <name type="common">Microworm</name>
    <dbReference type="NCBI Taxonomy" id="6233"/>
    <lineage>
        <taxon>Eukaryota</taxon>
        <taxon>Metazoa</taxon>
        <taxon>Ecdysozoa</taxon>
        <taxon>Nematoda</taxon>
        <taxon>Chromadorea</taxon>
        <taxon>Rhabditida</taxon>
        <taxon>Tylenchina</taxon>
        <taxon>Panagrolaimomorpha</taxon>
        <taxon>Panagrolaimoidea</taxon>
        <taxon>Panagrolaimidae</taxon>
        <taxon>Panagrellus</taxon>
    </lineage>
</organism>
<reference evidence="3" key="1">
    <citation type="journal article" date="2013" name="Genetics">
        <title>The draft genome and transcriptome of Panagrellus redivivus are shaped by the harsh demands of a free-living lifestyle.</title>
        <authorList>
            <person name="Srinivasan J."/>
            <person name="Dillman A.R."/>
            <person name="Macchietto M.G."/>
            <person name="Heikkinen L."/>
            <person name="Lakso M."/>
            <person name="Fracchia K.M."/>
            <person name="Antoshechkin I."/>
            <person name="Mortazavi A."/>
            <person name="Wong G."/>
            <person name="Sternberg P.W."/>
        </authorList>
    </citation>
    <scope>NUCLEOTIDE SEQUENCE [LARGE SCALE GENOMIC DNA]</scope>
    <source>
        <strain evidence="3">MT8872</strain>
    </source>
</reference>
<dbReference type="WBParaSite" id="Pan_g21684.t1">
    <property type="protein sequence ID" value="Pan_g21684.t1"/>
    <property type="gene ID" value="Pan_g21684"/>
</dbReference>